<evidence type="ECO:0000256" key="2">
    <source>
        <dbReference type="ARBA" id="ARBA00005695"/>
    </source>
</evidence>
<dbReference type="InterPro" id="IPR006311">
    <property type="entry name" value="TAT_signal"/>
</dbReference>
<dbReference type="PROSITE" id="PS51318">
    <property type="entry name" value="TAT"/>
    <property type="match status" value="1"/>
</dbReference>
<dbReference type="InterPro" id="IPR019546">
    <property type="entry name" value="TAT_signal_bac_arc"/>
</dbReference>
<evidence type="ECO:0000313" key="5">
    <source>
        <dbReference type="Proteomes" id="UP001157961"/>
    </source>
</evidence>
<dbReference type="Gene3D" id="3.90.76.10">
    <property type="entry name" value="Dipeptide-binding Protein, Domain 1"/>
    <property type="match status" value="1"/>
</dbReference>
<proteinExistence type="inferred from homology"/>
<dbReference type="InterPro" id="IPR030678">
    <property type="entry name" value="Peptide/Ni-bd"/>
</dbReference>
<evidence type="ECO:0000259" key="3">
    <source>
        <dbReference type="Pfam" id="PF00496"/>
    </source>
</evidence>
<evidence type="ECO:0000313" key="4">
    <source>
        <dbReference type="EMBL" id="SMP17908.1"/>
    </source>
</evidence>
<protein>
    <submittedName>
        <fullName evidence="4">Peptide/nickel transport system substrate-binding protein</fullName>
    </submittedName>
</protein>
<reference evidence="4 5" key="1">
    <citation type="submission" date="2017-05" db="EMBL/GenBank/DDBJ databases">
        <authorList>
            <person name="Varghese N."/>
            <person name="Submissions S."/>
        </authorList>
    </citation>
    <scope>NUCLEOTIDE SEQUENCE [LARGE SCALE GENOMIC DNA]</scope>
    <source>
        <strain evidence="4 5">DSM 29734</strain>
    </source>
</reference>
<dbReference type="InterPro" id="IPR000914">
    <property type="entry name" value="SBP_5_dom"/>
</dbReference>
<dbReference type="PIRSF" id="PIRSF002741">
    <property type="entry name" value="MppA"/>
    <property type="match status" value="1"/>
</dbReference>
<dbReference type="CDD" id="cd08503">
    <property type="entry name" value="PBP2_NikA_DppA_OppA_like_17"/>
    <property type="match status" value="1"/>
</dbReference>
<dbReference type="NCBIfam" id="TIGR01409">
    <property type="entry name" value="TAT_signal_seq"/>
    <property type="match status" value="1"/>
</dbReference>
<dbReference type="Proteomes" id="UP001157961">
    <property type="component" value="Unassembled WGS sequence"/>
</dbReference>
<evidence type="ECO:0000256" key="1">
    <source>
        <dbReference type="ARBA" id="ARBA00004418"/>
    </source>
</evidence>
<dbReference type="PANTHER" id="PTHR30290">
    <property type="entry name" value="PERIPLASMIC BINDING COMPONENT OF ABC TRANSPORTER"/>
    <property type="match status" value="1"/>
</dbReference>
<gene>
    <name evidence="4" type="ORF">SAMN06265373_103211</name>
</gene>
<dbReference type="SUPFAM" id="SSF53850">
    <property type="entry name" value="Periplasmic binding protein-like II"/>
    <property type="match status" value="1"/>
</dbReference>
<dbReference type="RefSeq" id="WP_283425665.1">
    <property type="nucleotide sequence ID" value="NZ_FXTY01000003.1"/>
</dbReference>
<comment type="subcellular location">
    <subcellularLocation>
        <location evidence="1">Periplasm</location>
    </subcellularLocation>
</comment>
<dbReference type="Gene3D" id="3.10.105.10">
    <property type="entry name" value="Dipeptide-binding Protein, Domain 3"/>
    <property type="match status" value="1"/>
</dbReference>
<sequence>MNEELKFLSRQAALGTISRRKFLGRAGALGVSAAAASTMLAGAVHAAGPQKGGTLRIGLQGGSTTDSLDPATAANTTSVNLIRMWGEPLVELTDDGGLQGKVAESFEASADATTWTFTIRKGITFSNGQEVTAADAAATLDRHAGEESKSGALGLLRDIKNVSTNGRDVIIELNNGNADLPYLMSDYHLIIQPNGGKDAPDAAIGTGPYIMKDVDMGVRFVAEKNPNYWGDIGHAETIEMLVINDNTARVAALQSGQVDIIDRVPPRTAGLVARAPGVTVSSTAGPGHYVFIAHVNTAPFDNPDLMMALKYGINRQEMVDKILFGYGSVGNDSPINAAYPMYEEMEQREYDPEKAAEYFKKSGHEGPVLLRTSDNSFPGAPDAAALFQQSLKAAGIELEIKREPNDGYWSEVWNNKPFCTSYWGGRSTQDQMFTTAYLSTADWNDTRYSSESFDKLLIAARAELDQDKRKKMYADMGMMVRNESGLICPMFNDFVDAHTDKIGGWVEGVAGFSLMNGYAAQRMWVTG</sequence>
<organism evidence="4 5">
    <name type="scientific">Shimia sagamensis</name>
    <dbReference type="NCBI Taxonomy" id="1566352"/>
    <lineage>
        <taxon>Bacteria</taxon>
        <taxon>Pseudomonadati</taxon>
        <taxon>Pseudomonadota</taxon>
        <taxon>Alphaproteobacteria</taxon>
        <taxon>Rhodobacterales</taxon>
        <taxon>Roseobacteraceae</taxon>
    </lineage>
</organism>
<comment type="caution">
    <text evidence="4">The sequence shown here is derived from an EMBL/GenBank/DDBJ whole genome shotgun (WGS) entry which is preliminary data.</text>
</comment>
<dbReference type="Gene3D" id="3.40.190.10">
    <property type="entry name" value="Periplasmic binding protein-like II"/>
    <property type="match status" value="1"/>
</dbReference>
<dbReference type="InterPro" id="IPR039424">
    <property type="entry name" value="SBP_5"/>
</dbReference>
<accession>A0ABY1NUY2</accession>
<name>A0ABY1NUY2_9RHOB</name>
<dbReference type="Pfam" id="PF00496">
    <property type="entry name" value="SBP_bac_5"/>
    <property type="match status" value="1"/>
</dbReference>
<comment type="similarity">
    <text evidence="2">Belongs to the bacterial solute-binding protein 5 family.</text>
</comment>
<dbReference type="EMBL" id="FXTY01000003">
    <property type="protein sequence ID" value="SMP17908.1"/>
    <property type="molecule type" value="Genomic_DNA"/>
</dbReference>
<keyword evidence="5" id="KW-1185">Reference proteome</keyword>
<feature type="domain" description="Solute-binding protein family 5" evidence="3">
    <location>
        <begin position="99"/>
        <end position="444"/>
    </location>
</feature>